<dbReference type="FunFam" id="3.10.20.360:FF:000002">
    <property type="entry name" value="Patronin, isoform M"/>
    <property type="match status" value="1"/>
</dbReference>
<feature type="compositionally biased region" description="Basic and acidic residues" evidence="8">
    <location>
        <begin position="428"/>
        <end position="437"/>
    </location>
</feature>
<feature type="compositionally biased region" description="Basic residues" evidence="8">
    <location>
        <begin position="1120"/>
        <end position="1131"/>
    </location>
</feature>
<dbReference type="InterPro" id="IPR031372">
    <property type="entry name" value="CAMSAP_CC1"/>
</dbReference>
<feature type="compositionally biased region" description="Low complexity" evidence="8">
    <location>
        <begin position="1539"/>
        <end position="1550"/>
    </location>
</feature>
<feature type="region of interest" description="Disordered" evidence="8">
    <location>
        <begin position="405"/>
        <end position="443"/>
    </location>
</feature>
<dbReference type="Pfam" id="PF17095">
    <property type="entry name" value="CAMSAP_CC1"/>
    <property type="match status" value="1"/>
</dbReference>
<dbReference type="PROSITE" id="PS50021">
    <property type="entry name" value="CH"/>
    <property type="match status" value="1"/>
</dbReference>
<dbReference type="InterPro" id="IPR036872">
    <property type="entry name" value="CH_dom_sf"/>
</dbReference>
<feature type="compositionally biased region" description="Polar residues" evidence="8">
    <location>
        <begin position="530"/>
        <end position="539"/>
    </location>
</feature>
<dbReference type="GO" id="GO:0031175">
    <property type="term" value="P:neuron projection development"/>
    <property type="evidence" value="ECO:0007669"/>
    <property type="project" value="InterPro"/>
</dbReference>
<dbReference type="PROSITE" id="PS51508">
    <property type="entry name" value="CKK"/>
    <property type="match status" value="1"/>
</dbReference>
<feature type="coiled-coil region" evidence="7">
    <location>
        <begin position="685"/>
        <end position="715"/>
    </location>
</feature>
<organism evidence="11 12">
    <name type="scientific">Bombus terrestris</name>
    <name type="common">Buff-tailed bumblebee</name>
    <name type="synonym">Apis terrestris</name>
    <dbReference type="NCBI Taxonomy" id="30195"/>
    <lineage>
        <taxon>Eukaryota</taxon>
        <taxon>Metazoa</taxon>
        <taxon>Ecdysozoa</taxon>
        <taxon>Arthropoda</taxon>
        <taxon>Hexapoda</taxon>
        <taxon>Insecta</taxon>
        <taxon>Pterygota</taxon>
        <taxon>Neoptera</taxon>
        <taxon>Endopterygota</taxon>
        <taxon>Hymenoptera</taxon>
        <taxon>Apocrita</taxon>
        <taxon>Aculeata</taxon>
        <taxon>Apoidea</taxon>
        <taxon>Anthophila</taxon>
        <taxon>Apidae</taxon>
        <taxon>Bombus</taxon>
        <taxon>Bombus</taxon>
    </lineage>
</organism>
<keyword evidence="11" id="KW-1185">Reference proteome</keyword>
<evidence type="ECO:0000256" key="7">
    <source>
        <dbReference type="SAM" id="Coils"/>
    </source>
</evidence>
<dbReference type="Gene3D" id="3.10.20.360">
    <property type="entry name" value="CKK domain"/>
    <property type="match status" value="1"/>
</dbReference>
<feature type="compositionally biased region" description="Low complexity" evidence="8">
    <location>
        <begin position="1363"/>
        <end position="1374"/>
    </location>
</feature>
<comment type="subcellular location">
    <subcellularLocation>
        <location evidence="1">Cytoplasm</location>
        <location evidence="1">Cytoskeleton</location>
    </subcellularLocation>
</comment>
<feature type="compositionally biased region" description="Polar residues" evidence="8">
    <location>
        <begin position="627"/>
        <end position="641"/>
    </location>
</feature>
<dbReference type="PANTHER" id="PTHR21595">
    <property type="entry name" value="PATRONIN"/>
    <property type="match status" value="1"/>
</dbReference>
<dbReference type="SUPFAM" id="SSF47576">
    <property type="entry name" value="Calponin-homology domain, CH-domain"/>
    <property type="match status" value="1"/>
</dbReference>
<comment type="domain">
    <text evidence="6">The CKK domain binds microtubules.</text>
</comment>
<feature type="compositionally biased region" description="Low complexity" evidence="8">
    <location>
        <begin position="740"/>
        <end position="751"/>
    </location>
</feature>
<feature type="region of interest" description="Disordered" evidence="8">
    <location>
        <begin position="612"/>
        <end position="648"/>
    </location>
</feature>
<dbReference type="InterPro" id="IPR038209">
    <property type="entry name" value="CKK_dom_sf"/>
</dbReference>
<dbReference type="Pfam" id="PF11971">
    <property type="entry name" value="CAMSAP_CH"/>
    <property type="match status" value="1"/>
</dbReference>
<feature type="domain" description="Calponin-homology (CH)" evidence="9">
    <location>
        <begin position="219"/>
        <end position="345"/>
    </location>
</feature>
<feature type="region of interest" description="Disordered" evidence="8">
    <location>
        <begin position="738"/>
        <end position="792"/>
    </location>
</feature>
<reference evidence="12" key="1">
    <citation type="submission" date="2025-08" db="UniProtKB">
        <authorList>
            <consortium name="RefSeq"/>
        </authorList>
    </citation>
    <scope>IDENTIFICATION</scope>
</reference>
<feature type="compositionally biased region" description="Low complexity" evidence="8">
    <location>
        <begin position="760"/>
        <end position="779"/>
    </location>
</feature>
<dbReference type="GO" id="GO:0031122">
    <property type="term" value="P:cytoplasmic microtubule organization"/>
    <property type="evidence" value="ECO:0007669"/>
    <property type="project" value="TreeGrafter"/>
</dbReference>
<feature type="region of interest" description="Disordered" evidence="8">
    <location>
        <begin position="551"/>
        <end position="573"/>
    </location>
</feature>
<dbReference type="PANTHER" id="PTHR21595:SF0">
    <property type="entry name" value="PATRONIN"/>
    <property type="match status" value="1"/>
</dbReference>
<dbReference type="Proteomes" id="UP000835206">
    <property type="component" value="Chromosome 1"/>
</dbReference>
<feature type="compositionally biased region" description="Basic and acidic residues" evidence="8">
    <location>
        <begin position="1160"/>
        <end position="1211"/>
    </location>
</feature>
<evidence type="ECO:0000259" key="10">
    <source>
        <dbReference type="PROSITE" id="PS51508"/>
    </source>
</evidence>
<feature type="region of interest" description="Disordered" evidence="8">
    <location>
        <begin position="1394"/>
        <end position="1555"/>
    </location>
</feature>
<dbReference type="InterPro" id="IPR022613">
    <property type="entry name" value="CH_CAMSAP_2"/>
</dbReference>
<evidence type="ECO:0000313" key="12">
    <source>
        <dbReference type="RefSeq" id="XP_048260491.1"/>
    </source>
</evidence>
<dbReference type="GeneID" id="100649681"/>
<dbReference type="InterPro" id="IPR001715">
    <property type="entry name" value="CH_dom"/>
</dbReference>
<dbReference type="GO" id="GO:0030507">
    <property type="term" value="F:spectrin binding"/>
    <property type="evidence" value="ECO:0007669"/>
    <property type="project" value="InterPro"/>
</dbReference>
<dbReference type="RefSeq" id="XP_048260491.1">
    <property type="nucleotide sequence ID" value="XM_048404534.1"/>
</dbReference>
<dbReference type="GO" id="GO:0005516">
    <property type="term" value="F:calmodulin binding"/>
    <property type="evidence" value="ECO:0007669"/>
    <property type="project" value="InterPro"/>
</dbReference>
<feature type="region of interest" description="Disordered" evidence="8">
    <location>
        <begin position="460"/>
        <end position="539"/>
    </location>
</feature>
<feature type="region of interest" description="Disordered" evidence="8">
    <location>
        <begin position="1326"/>
        <end position="1380"/>
    </location>
</feature>
<dbReference type="InterPro" id="IPR032940">
    <property type="entry name" value="CAMSAP"/>
</dbReference>
<feature type="compositionally biased region" description="Polar residues" evidence="8">
    <location>
        <begin position="1467"/>
        <end position="1480"/>
    </location>
</feature>
<keyword evidence="2" id="KW-0963">Cytoplasm</keyword>
<evidence type="ECO:0000256" key="1">
    <source>
        <dbReference type="ARBA" id="ARBA00004245"/>
    </source>
</evidence>
<proteinExistence type="inferred from homology"/>
<evidence type="ECO:0000256" key="2">
    <source>
        <dbReference type="ARBA" id="ARBA00022490"/>
    </source>
</evidence>
<feature type="compositionally biased region" description="Polar residues" evidence="8">
    <location>
        <begin position="496"/>
        <end position="509"/>
    </location>
</feature>
<dbReference type="InterPro" id="IPR058042">
    <property type="entry name" value="CAMSAP_N"/>
</dbReference>
<dbReference type="Pfam" id="PF08683">
    <property type="entry name" value="CAMSAP_CKK"/>
    <property type="match status" value="1"/>
</dbReference>
<evidence type="ECO:0000256" key="3">
    <source>
        <dbReference type="ARBA" id="ARBA00022701"/>
    </source>
</evidence>
<keyword evidence="5" id="KW-0206">Cytoskeleton</keyword>
<dbReference type="Pfam" id="PF25532">
    <property type="entry name" value="CH_CAMSAP2_N"/>
    <property type="match status" value="1"/>
</dbReference>
<evidence type="ECO:0000256" key="5">
    <source>
        <dbReference type="ARBA" id="ARBA00023212"/>
    </source>
</evidence>
<dbReference type="GO" id="GO:0036449">
    <property type="term" value="C:microtubule minus-end"/>
    <property type="evidence" value="ECO:0007669"/>
    <property type="project" value="TreeGrafter"/>
</dbReference>
<feature type="coiled-coil region" evidence="7">
    <location>
        <begin position="844"/>
        <end position="894"/>
    </location>
</feature>
<dbReference type="SMART" id="SM01051">
    <property type="entry name" value="CAMSAP_CKK"/>
    <property type="match status" value="1"/>
</dbReference>
<evidence type="ECO:0000313" key="11">
    <source>
        <dbReference type="Proteomes" id="UP000835206"/>
    </source>
</evidence>
<dbReference type="GO" id="GO:0007026">
    <property type="term" value="P:negative regulation of microtubule depolymerization"/>
    <property type="evidence" value="ECO:0007669"/>
    <property type="project" value="TreeGrafter"/>
</dbReference>
<dbReference type="CTD" id="36978"/>
<dbReference type="SUPFAM" id="SSF50346">
    <property type="entry name" value="PRC-barrel domain"/>
    <property type="match status" value="1"/>
</dbReference>
<dbReference type="InterPro" id="IPR011033">
    <property type="entry name" value="PRC_barrel-like_sf"/>
</dbReference>
<feature type="region of interest" description="Disordered" evidence="8">
    <location>
        <begin position="1253"/>
        <end position="1284"/>
    </location>
</feature>
<dbReference type="GO" id="GO:0051011">
    <property type="term" value="F:microtubule minus-end binding"/>
    <property type="evidence" value="ECO:0007669"/>
    <property type="project" value="TreeGrafter"/>
</dbReference>
<feature type="domain" description="CKK" evidence="10">
    <location>
        <begin position="1553"/>
        <end position="1687"/>
    </location>
</feature>
<evidence type="ECO:0000256" key="4">
    <source>
        <dbReference type="ARBA" id="ARBA00023054"/>
    </source>
</evidence>
<name>A0A9C6W6F7_BOMTE</name>
<evidence type="ECO:0000256" key="6">
    <source>
        <dbReference type="PROSITE-ProRule" id="PRU00841"/>
    </source>
</evidence>
<sequence>MWSAITRLFVKGKTEESAPRTKDRTCDGVPDTVVHVFDAMDRNAGDDRRKGPAGEQHHDGAESEHFSDAYDSRQAKQRASVKWLLSKAYNNRVPENLRDPYYIDNENQEHLKPQIVHALSNAELYCLALANIYSDPNYHNQNHCGILQALARKGVYLAEPNNTQLTETILIQNSPLKMSAHMAVIEGLMVLYAKEVVTGDRVVSAIRRFDPQAEVDVPADHEKGLLLWISHASNALIAKIQAEEGAGDKTRLPELPAAKDFQSLCDGVGLAAVVAFYCPGELNWMDIRVSKRPSVADALHNLSLVHAFCNRCLPYSIFHMLPEDVTYMRGCMKQNLVVFLADMYNVLEIHPAKCVRYPGEERAMQFLDACPRNSHGVAHKRSLPQSIAPIPDLRSNLSVSAPGFTVAKAPSSSSVKKSQSLQQTAENYSHDDRRAGSEESFVVHRGKGIPTLSSVADEKSITRVDAAGRPSNWEEQRRSSYAGRRSRRNSVSDDSQLTIENFGGSQDNLHNFGRNPDKEVGAHIGKRSTTEPTLPARSSVQDVYGSGVQHILSDNGYDKEEPPRLRRQTSNSSLDNVALKQILHSSENVNSDGDTSKLASFANLSRQSSEKGINLTYTEQERDDSKSNLSNKKLGQTNGNRNGEKKTTFATLPNTTTWQQQSNQQSQQMEQHSVADENGGNTIMASQLNNIRLKLEEKRRHIENEKRRMEVVMSKQRQKVGKAAFLQAVTKLYLVGKVKSPSSSTSGGDSPAEIGPPTPVTSGSSGETPTSVSETTPVTQQPSQEKPQRPFSLKEISEDVRDVEHKWLEHDGNAPFIETRRTPDIENMDLEQYHQSISQICTPFRRMNNSLSEIQADIQRLANQQNQIQQQHLMTQHQQQIQQQFQQLQSLSQQHMQNFGMAPINPLTSKLQDTQQSQFYLHDQPQLQRRMWGQPPPTQSLANEMAAVGYQQSMDPRYSTQPTPYQQDMRLYQDTRNWGTHPPQQKGFVLHDTPQEPRYLNGGDHSLCNNQMSHPGPTYPSSTSIFNQTPPSSASPQHRNAVHRISQLMSESPEPKRPTVHHIPIKCESPTEKRQITAMHAPVPAPPVDDMKPQNISFIDPTDAGEKGFYICFDNDAPKKPKPTLRVKRTSPKKERGVSSYVDSEDFTMRPDSPSAIVMDRQKQLEIQRDSDREKQRQIDERDFQRQEIRDREIQREGEREKQRERHEMSGESRQSGVGLIIGNQLANPDPNSLDEMERKKERIMLLSLQRRQQQEEMKERKEVEAQARREQEKLKAEERARKKEEERQRRAAILEQHKVKKAIEEAEREGKVIDKELLNTIKPTKLRNKTATTRPRPKTIHVDAGTELDSGALTPSRGKKGSSSNLSTASLTSPTMRRDYYRGSQDSLTAAHFDERRSGPLYRGGSLRVSSVDSPDDGRGSSPCRSMNQLGRRGSYKTSRDVQEPQQQVRGRPKYPSYQNFKGRKSNSLMNLCGSSSDQDGMMCRYTDTDSGLGRATPPRRAPSPGMGSMRHLPSPSGPGSLPPGLMTKRRVFDDGSSDISSTPSSMMDYNGPRLYKQPTTKSNRGIMLNAVEYCVFPGTVNKEAKRRVLDEIARSESKHFLILFRDAGCQFRALYSYCPDREEVSKLYGTGPKQVMDKMFDKFFKYNSGAKCFSQVHTKHLTVTIDAFTIHNSLWQGKKVNLPNKKDMPLVI</sequence>
<feature type="compositionally biased region" description="Low complexity" evidence="8">
    <location>
        <begin position="1514"/>
        <end position="1527"/>
    </location>
</feature>
<comment type="similarity">
    <text evidence="6">Belongs to the CAMSAP1 family.</text>
</comment>
<feature type="region of interest" description="Disordered" evidence="8">
    <location>
        <begin position="42"/>
        <end position="71"/>
    </location>
</feature>
<feature type="region of interest" description="Disordered" evidence="8">
    <location>
        <begin position="1017"/>
        <end position="1037"/>
    </location>
</feature>
<evidence type="ECO:0000256" key="8">
    <source>
        <dbReference type="SAM" id="MobiDB-lite"/>
    </source>
</evidence>
<protein>
    <submittedName>
        <fullName evidence="12">Patronin isoform X19</fullName>
    </submittedName>
</protein>
<keyword evidence="4 7" id="KW-0175">Coiled coil</keyword>
<feature type="region of interest" description="Disordered" evidence="8">
    <location>
        <begin position="1114"/>
        <end position="1233"/>
    </location>
</feature>
<dbReference type="InterPro" id="IPR014797">
    <property type="entry name" value="CKK_CAMSAP"/>
</dbReference>
<gene>
    <name evidence="12" type="primary">LOC100649681</name>
</gene>
<keyword evidence="3 6" id="KW-0493">Microtubule</keyword>
<accession>A0A9C6W6F7</accession>
<feature type="compositionally biased region" description="Low complexity" evidence="8">
    <location>
        <begin position="411"/>
        <end position="423"/>
    </location>
</feature>
<evidence type="ECO:0000259" key="9">
    <source>
        <dbReference type="PROSITE" id="PS50021"/>
    </source>
</evidence>